<dbReference type="Proteomes" id="UP001610335">
    <property type="component" value="Unassembled WGS sequence"/>
</dbReference>
<dbReference type="InterPro" id="IPR031359">
    <property type="entry name" value="NACHT_N"/>
</dbReference>
<dbReference type="InterPro" id="IPR056884">
    <property type="entry name" value="NPHP3-like_N"/>
</dbReference>
<keyword evidence="5" id="KW-1185">Reference proteome</keyword>
<dbReference type="PANTHER" id="PTHR10039:SF17">
    <property type="entry name" value="FUNGAL STAND N-TERMINAL GOODBYE DOMAIN-CONTAINING PROTEIN-RELATED"/>
    <property type="match status" value="1"/>
</dbReference>
<gene>
    <name evidence="4" type="ORF">BDW59DRAFT_147633</name>
</gene>
<dbReference type="Pfam" id="PF24883">
    <property type="entry name" value="NPHP3_N"/>
    <property type="match status" value="1"/>
</dbReference>
<feature type="domain" description="NACHT" evidence="3">
    <location>
        <begin position="376"/>
        <end position="518"/>
    </location>
</feature>
<dbReference type="Pfam" id="PF17100">
    <property type="entry name" value="NACHT_N"/>
    <property type="match status" value="1"/>
</dbReference>
<dbReference type="PROSITE" id="PS50837">
    <property type="entry name" value="NACHT"/>
    <property type="match status" value="1"/>
</dbReference>
<organism evidence="4 5">
    <name type="scientific">Aspergillus cavernicola</name>
    <dbReference type="NCBI Taxonomy" id="176166"/>
    <lineage>
        <taxon>Eukaryota</taxon>
        <taxon>Fungi</taxon>
        <taxon>Dikarya</taxon>
        <taxon>Ascomycota</taxon>
        <taxon>Pezizomycotina</taxon>
        <taxon>Eurotiomycetes</taxon>
        <taxon>Eurotiomycetidae</taxon>
        <taxon>Eurotiales</taxon>
        <taxon>Aspergillaceae</taxon>
        <taxon>Aspergillus</taxon>
        <taxon>Aspergillus subgen. Nidulantes</taxon>
    </lineage>
</organism>
<evidence type="ECO:0000256" key="2">
    <source>
        <dbReference type="SAM" id="MobiDB-lite"/>
    </source>
</evidence>
<feature type="region of interest" description="Disordered" evidence="2">
    <location>
        <begin position="1"/>
        <end position="49"/>
    </location>
</feature>
<sequence>MDWLKERRARRRKAKHEASLLDSKITSTASEQHGETTPKDVPATQPTGGSNLNLDLWGQALDRLEGELLSQYKGVLIEEGYEDGSSKNENSDELLGRIVTNKVDEIEKDRLRYTFKGKEHSVNQQLGKVVQGILGLKEYITVAVSPDPHASLAWSGVLVILPVILRPWTEEDAAQDGFTYIADYLIRCKVIEDEYKKVRSNRFLSTNSTAISNRQRLHESYIAKTVVLYTQILEYQIRLVHHLSRSGLIRAFADLTVKDGWKGLAGSIEETEKGIVSVLNDLDRATLHNIDQGVETIYELGEKALGMLNELQGDVKVLRQGHTSEKENRSLERLSQLYVTGASFESETTHKSCLQGTRVSLLDKIQEWATDCQGQQILWLNGIAGTGKSTIAKTVASTLADQGYLGGSYFFSNGSERAHAQLFFRTLAVQLVQLQTATRTSIAQVVSNHLGIDDLTPKQQWTDLLHGPLAQCSLSKPVVMVIDALDECDLESHIKEILKCLSQTRDVPWLRVFITGRPRLTRFFDKIPSSLLRVVNLSDVDGSENDISQFLKYRLGEIKGKWSEEDDDWPDENALLTLEHNAGRLFIYASTACSFVDSFYYKNRLSEILNNDRPGLSELDKLYTKALEKALPTGLREEEQREFITSFCNIIGTVVILAEPLSMSGLGQLLGQENIKQYVSRLSSVLDVPNSDAPIRTFHLSFPDFLLDHNRQGEMFWVHDIQIHSLLVNRSLEILGTTLKESIFQLTAPLSAEAIDLDDVKQYLPPHAQYACLYLARHVVRSDGRVDLEIVATFMKEHLLPWLKALDLIQRLQPTIQISGTLEEMEGLLYFRHAADQINAVIHAALKNKDYSPLLLLLSVLWKSRDIRRSYTRAVQVKLGQMLISVQYLCGDSTGALLLAKDMTYNFRRMLGSHDPWTSNITCIVSQLYTSIGQGPKAESWEMASKCYKKAAGLHAKYLRSLSEESWSDNDGNVKSKDQIRRHLYLLRLAVQRLGSWPAGRSRWDDLKSAIMAADPTLLSVEDDIENWHLESFGSGRAEADDDLFVPELNDEELFV</sequence>
<dbReference type="InterPro" id="IPR007111">
    <property type="entry name" value="NACHT_NTPase"/>
</dbReference>
<evidence type="ECO:0000256" key="1">
    <source>
        <dbReference type="ARBA" id="ARBA00022737"/>
    </source>
</evidence>
<dbReference type="SUPFAM" id="SSF52540">
    <property type="entry name" value="P-loop containing nucleoside triphosphate hydrolases"/>
    <property type="match status" value="1"/>
</dbReference>
<evidence type="ECO:0000313" key="4">
    <source>
        <dbReference type="EMBL" id="KAL2824424.1"/>
    </source>
</evidence>
<evidence type="ECO:0000259" key="3">
    <source>
        <dbReference type="PROSITE" id="PS50837"/>
    </source>
</evidence>
<dbReference type="EMBL" id="JBFXLS010000044">
    <property type="protein sequence ID" value="KAL2824424.1"/>
    <property type="molecule type" value="Genomic_DNA"/>
</dbReference>
<protein>
    <recommendedName>
        <fullName evidence="3">NACHT domain-containing protein</fullName>
    </recommendedName>
</protein>
<name>A0ABR4I9J5_9EURO</name>
<evidence type="ECO:0000313" key="5">
    <source>
        <dbReference type="Proteomes" id="UP001610335"/>
    </source>
</evidence>
<comment type="caution">
    <text evidence="4">The sequence shown here is derived from an EMBL/GenBank/DDBJ whole genome shotgun (WGS) entry which is preliminary data.</text>
</comment>
<dbReference type="PANTHER" id="PTHR10039">
    <property type="entry name" value="AMELOGENIN"/>
    <property type="match status" value="1"/>
</dbReference>
<proteinExistence type="predicted"/>
<keyword evidence="1" id="KW-0677">Repeat</keyword>
<dbReference type="InterPro" id="IPR027417">
    <property type="entry name" value="P-loop_NTPase"/>
</dbReference>
<accession>A0ABR4I9J5</accession>
<dbReference type="Gene3D" id="3.40.50.300">
    <property type="entry name" value="P-loop containing nucleotide triphosphate hydrolases"/>
    <property type="match status" value="1"/>
</dbReference>
<reference evidence="4 5" key="1">
    <citation type="submission" date="2024-07" db="EMBL/GenBank/DDBJ databases">
        <title>Section-level genome sequencing and comparative genomics of Aspergillus sections Usti and Cavernicolus.</title>
        <authorList>
            <consortium name="Lawrence Berkeley National Laboratory"/>
            <person name="Nybo J.L."/>
            <person name="Vesth T.C."/>
            <person name="Theobald S."/>
            <person name="Frisvad J.C."/>
            <person name="Larsen T.O."/>
            <person name="Kjaerboelling I."/>
            <person name="Rothschild-Mancinelli K."/>
            <person name="Lyhne E.K."/>
            <person name="Kogle M.E."/>
            <person name="Barry K."/>
            <person name="Clum A."/>
            <person name="Na H."/>
            <person name="Ledsgaard L."/>
            <person name="Lin J."/>
            <person name="Lipzen A."/>
            <person name="Kuo A."/>
            <person name="Riley R."/>
            <person name="Mondo S."/>
            <person name="LaButti K."/>
            <person name="Haridas S."/>
            <person name="Pangalinan J."/>
            <person name="Salamov A.A."/>
            <person name="Simmons B.A."/>
            <person name="Magnuson J.K."/>
            <person name="Chen J."/>
            <person name="Drula E."/>
            <person name="Henrissat B."/>
            <person name="Wiebenga A."/>
            <person name="Lubbers R.J."/>
            <person name="Gomes A.C."/>
            <person name="Makela M.R."/>
            <person name="Stajich J."/>
            <person name="Grigoriev I.V."/>
            <person name="Mortensen U.H."/>
            <person name="De vries R.P."/>
            <person name="Baker S.E."/>
            <person name="Andersen M.R."/>
        </authorList>
    </citation>
    <scope>NUCLEOTIDE SEQUENCE [LARGE SCALE GENOMIC DNA]</scope>
    <source>
        <strain evidence="4 5">CBS 600.67</strain>
    </source>
</reference>